<dbReference type="InterPro" id="IPR045455">
    <property type="entry name" value="NrS-1_pol-like_helicase"/>
</dbReference>
<dbReference type="Pfam" id="PF19263">
    <property type="entry name" value="DUF5906"/>
    <property type="match status" value="1"/>
</dbReference>
<dbReference type="RefSeq" id="WP_125067036.1">
    <property type="nucleotide sequence ID" value="NZ_CP032548.1"/>
</dbReference>
<sequence>MKEFRFWKNEEGKVSISNAKLLKFLEVNGFMRIRLSATNFMLVRKNDNKIRQTSESEIISFVNAYLIMHKLYDVQEQLVKGIGNYISSKKLCFLPTEDLPNDRDSRDKGIMYFKNCYCEITKDEINIRNYSELPHVIWENRLVDFEYAKPDKTKIGQFEQFCMNITGRDEVRFEVLKTILGYLAHRSKERGETKAVILYDQNMLLNEKTHGGTGKTLLMDAISMIRELEKFDGKSIKSDSWFKNQRINITTDVIVYDDLNKNVSLEMFYSMLTTGVEIEKKRKDAFYIPFELSPKIVITSNYPIKGPGGSSDKRRRYEFELANYYNEKFTPETDFKNRFFDKYWGNDEWNKFYEFLMRCLQSYLDQGLLEAKKINIKKNSLIEKTSREFVEFADEYLKFNIEYDKRDVGSFYNEFYPDNQVTPHRFTKWLKEFCQENDASLELVSTGGKYKFKMIEKVVKDDKNSL</sequence>
<gene>
    <name evidence="2" type="ORF">D6T69_06860</name>
</gene>
<protein>
    <recommendedName>
        <fullName evidence="1">NrS-1 polymerase-like helicase domain-containing protein</fullName>
    </recommendedName>
</protein>
<dbReference type="Proteomes" id="UP000274593">
    <property type="component" value="Chromosome"/>
</dbReference>
<evidence type="ECO:0000259" key="1">
    <source>
        <dbReference type="Pfam" id="PF19263"/>
    </source>
</evidence>
<evidence type="ECO:0000313" key="2">
    <source>
        <dbReference type="EMBL" id="AZJ35253.1"/>
    </source>
</evidence>
<name>A0A3Q8RMP4_9FLAO</name>
<evidence type="ECO:0000313" key="3">
    <source>
        <dbReference type="Proteomes" id="UP000274593"/>
    </source>
</evidence>
<dbReference type="KEGG" id="tsig:D6T69_06860"/>
<organism evidence="2 3">
    <name type="scientific">Tenacibaculum singaporense</name>
    <dbReference type="NCBI Taxonomy" id="2358479"/>
    <lineage>
        <taxon>Bacteria</taxon>
        <taxon>Pseudomonadati</taxon>
        <taxon>Bacteroidota</taxon>
        <taxon>Flavobacteriia</taxon>
        <taxon>Flavobacteriales</taxon>
        <taxon>Flavobacteriaceae</taxon>
        <taxon>Tenacibaculum</taxon>
    </lineage>
</organism>
<dbReference type="EMBL" id="CP032548">
    <property type="protein sequence ID" value="AZJ35253.1"/>
    <property type="molecule type" value="Genomic_DNA"/>
</dbReference>
<keyword evidence="3" id="KW-1185">Reference proteome</keyword>
<feature type="domain" description="NrS-1 polymerase-like helicase" evidence="1">
    <location>
        <begin position="211"/>
        <end position="315"/>
    </location>
</feature>
<reference evidence="2 3" key="1">
    <citation type="submission" date="2018-09" db="EMBL/GenBank/DDBJ databases">
        <title>Insights into the microbiota of Asian seabass (Lates calcarifer) with tenacibaculosis symptoms and description of sp. nov. Tenacibaculum singaporense.</title>
        <authorList>
            <person name="Miyake S."/>
            <person name="Soh M."/>
            <person name="Azman M.N."/>
            <person name="Ngoh S.Y."/>
            <person name="Orban L."/>
        </authorList>
    </citation>
    <scope>NUCLEOTIDE SEQUENCE [LARGE SCALE GENOMIC DNA]</scope>
    <source>
        <strain evidence="2 3">DSM 106434</strain>
    </source>
</reference>
<proteinExistence type="predicted"/>
<accession>A0A3Q8RMP4</accession>
<dbReference type="AlphaFoldDB" id="A0A3Q8RMP4"/>